<sequence>MNIKPPPEIGISTLRPDAFTKVKGVERFTIDRPCIVQSRKTEAFLCGSPLEPEVLEMAAELARVAVSPISDVRATKAYRRDVAGRLLMRMDQAVQGAS</sequence>
<name>C0QMF6_DESAH</name>
<protein>
    <submittedName>
        <fullName evidence="2">CO dehydrogenase flavoprotein</fullName>
    </submittedName>
</protein>
<evidence type="ECO:0000259" key="1">
    <source>
        <dbReference type="SMART" id="SM01092"/>
    </source>
</evidence>
<dbReference type="Pfam" id="PF03450">
    <property type="entry name" value="CO_deh_flav_C"/>
    <property type="match status" value="1"/>
</dbReference>
<dbReference type="STRING" id="177437.HRM2_33980"/>
<dbReference type="HOGENOM" id="CLU_2329134_0_0_7"/>
<dbReference type="SMART" id="SM01092">
    <property type="entry name" value="CO_deh_flav_C"/>
    <property type="match status" value="1"/>
</dbReference>
<dbReference type="SUPFAM" id="SSF55447">
    <property type="entry name" value="CO dehydrogenase flavoprotein C-terminal domain-like"/>
    <property type="match status" value="1"/>
</dbReference>
<dbReference type="InterPro" id="IPR005107">
    <property type="entry name" value="CO_DH_flav_C"/>
</dbReference>
<dbReference type="RefSeq" id="WP_015905234.1">
    <property type="nucleotide sequence ID" value="NC_012108.1"/>
</dbReference>
<accession>C0QMF6</accession>
<evidence type="ECO:0000313" key="2">
    <source>
        <dbReference type="EMBL" id="ACN16473.1"/>
    </source>
</evidence>
<organism evidence="2 3">
    <name type="scientific">Desulforapulum autotrophicum (strain ATCC 43914 / DSM 3382 / VKM B-1955 / HRM2)</name>
    <name type="common">Desulfobacterium autotrophicum</name>
    <dbReference type="NCBI Taxonomy" id="177437"/>
    <lineage>
        <taxon>Bacteria</taxon>
        <taxon>Pseudomonadati</taxon>
        <taxon>Thermodesulfobacteriota</taxon>
        <taxon>Desulfobacteria</taxon>
        <taxon>Desulfobacterales</taxon>
        <taxon>Desulfobacteraceae</taxon>
        <taxon>Desulforapulum</taxon>
    </lineage>
</organism>
<dbReference type="eggNOG" id="COG1319">
    <property type="taxonomic scope" value="Bacteria"/>
</dbReference>
<reference evidence="2 3" key="1">
    <citation type="journal article" date="2009" name="Environ. Microbiol.">
        <title>Genome sequence of Desulfobacterium autotrophicum HRM2, a marine sulfate reducer oxidizing organic carbon completely to carbon dioxide.</title>
        <authorList>
            <person name="Strittmatter A.W."/>
            <person name="Liesegang H."/>
            <person name="Rabus R."/>
            <person name="Decker I."/>
            <person name="Amann J."/>
            <person name="Andres S."/>
            <person name="Henne A."/>
            <person name="Fricke W.F."/>
            <person name="Martinez-Arias R."/>
            <person name="Bartels D."/>
            <person name="Goesmann A."/>
            <person name="Krause L."/>
            <person name="Puehler A."/>
            <person name="Klenk H.P."/>
            <person name="Richter M."/>
            <person name="Schuler M."/>
            <person name="Gloeckner F.O."/>
            <person name="Meyerdierks A."/>
            <person name="Gottschalk G."/>
            <person name="Amann R."/>
        </authorList>
    </citation>
    <scope>NUCLEOTIDE SEQUENCE [LARGE SCALE GENOMIC DNA]</scope>
    <source>
        <strain evidence="3">ATCC 43914 / DSM 3382 / HRM2</strain>
    </source>
</reference>
<dbReference type="Proteomes" id="UP000000442">
    <property type="component" value="Chromosome"/>
</dbReference>
<proteinExistence type="predicted"/>
<dbReference type="Gene3D" id="3.30.390.50">
    <property type="entry name" value="CO dehydrogenase flavoprotein, C-terminal domain"/>
    <property type="match status" value="1"/>
</dbReference>
<dbReference type="InterPro" id="IPR036683">
    <property type="entry name" value="CO_DH_flav_C_dom_sf"/>
</dbReference>
<feature type="domain" description="CO dehydrogenase flavoprotein C-terminal" evidence="1">
    <location>
        <begin position="17"/>
        <end position="94"/>
    </location>
</feature>
<dbReference type="OrthoDB" id="9783813at2"/>
<dbReference type="AlphaFoldDB" id="C0QMF6"/>
<keyword evidence="3" id="KW-1185">Reference proteome</keyword>
<dbReference type="EMBL" id="CP001087">
    <property type="protein sequence ID" value="ACN16473.1"/>
    <property type="molecule type" value="Genomic_DNA"/>
</dbReference>
<gene>
    <name evidence="2" type="ordered locus">HRM2_33980</name>
</gene>
<dbReference type="KEGG" id="dat:HRM2_33980"/>
<evidence type="ECO:0000313" key="3">
    <source>
        <dbReference type="Proteomes" id="UP000000442"/>
    </source>
</evidence>